<reference evidence="1" key="1">
    <citation type="submission" date="2017-07" db="EMBL/GenBank/DDBJ databases">
        <title>The cable genome - Insights into the physiology and evolution of filamentous bacteria capable of sulfide oxidation via long distance electron transfer.</title>
        <authorList>
            <person name="Thorup C."/>
            <person name="Bjerg J.T."/>
            <person name="Schreiber L."/>
            <person name="Nielsen L.P."/>
            <person name="Kjeldsen K.U."/>
            <person name="Boesen T."/>
            <person name="Boggild A."/>
            <person name="Meysman F."/>
            <person name="Geelhoed J."/>
            <person name="Schramm A."/>
        </authorList>
    </citation>
    <scope>NUCLEOTIDE SEQUENCE [LARGE SCALE GENOMIC DNA]</scope>
    <source>
        <strain evidence="1">GS</strain>
    </source>
</reference>
<organism evidence="1 2">
    <name type="scientific">Candidatus Electronema aureum</name>
    <dbReference type="NCBI Taxonomy" id="2005002"/>
    <lineage>
        <taxon>Bacteria</taxon>
        <taxon>Pseudomonadati</taxon>
        <taxon>Thermodesulfobacteriota</taxon>
        <taxon>Desulfobulbia</taxon>
        <taxon>Desulfobulbales</taxon>
        <taxon>Desulfobulbaceae</taxon>
        <taxon>Candidatus Electronema</taxon>
    </lineage>
</organism>
<proteinExistence type="predicted"/>
<protein>
    <submittedName>
        <fullName evidence="1">5-bromo-4-chloroindolyl phosphate hydrolysis protein</fullName>
    </submittedName>
</protein>
<gene>
    <name evidence="1" type="ORF">CDV28_12322</name>
</gene>
<name>A0A521G0K0_9BACT</name>
<keyword evidence="2" id="KW-1185">Reference proteome</keyword>
<evidence type="ECO:0000313" key="1">
    <source>
        <dbReference type="EMBL" id="TAA74550.1"/>
    </source>
</evidence>
<dbReference type="EMBL" id="NQJD01000023">
    <property type="protein sequence ID" value="TAA74550.1"/>
    <property type="molecule type" value="Genomic_DNA"/>
</dbReference>
<sequence>MIKELVSGIAAAFIFLLLLFQGAFWWLSLALAIGSYVGIRLLFPPEHRKVLAELPDGVSQEEFRQYLSQCRLALSLVYEDAAAVNNLSFKKTVLHLCELGDDLLINFEKDPQDMQVAQALPDRLQRLHEILVGYIDLANQKTHSPQSARALEATEKAVTKAVAKFEEMHHRLLENDAIDLSTNARTFDNLLDFD</sequence>
<dbReference type="Proteomes" id="UP000316238">
    <property type="component" value="Unassembled WGS sequence"/>
</dbReference>
<dbReference type="Pfam" id="PF10112">
    <property type="entry name" value="Halogen_Hydrol"/>
    <property type="match status" value="1"/>
</dbReference>
<comment type="caution">
    <text evidence="1">The sequence shown here is derived from an EMBL/GenBank/DDBJ whole genome shotgun (WGS) entry which is preliminary data.</text>
</comment>
<accession>A0A521G0K0</accession>
<dbReference type="AlphaFoldDB" id="A0A521G0K0"/>
<dbReference type="InterPro" id="IPR018770">
    <property type="entry name" value="ChloroindolylP_hydrolase"/>
</dbReference>
<evidence type="ECO:0000313" key="2">
    <source>
        <dbReference type="Proteomes" id="UP000316238"/>
    </source>
</evidence>